<dbReference type="EMBL" id="CAMXCT020005680">
    <property type="protein sequence ID" value="CAL1166397.1"/>
    <property type="molecule type" value="Genomic_DNA"/>
</dbReference>
<dbReference type="InterPro" id="IPR045005">
    <property type="entry name" value="BPM1-6"/>
</dbReference>
<sequence>MRRVRFVRHIPLAAPPAATAVAVAPGAAAAVAVDAEYVEVDPALREHLKKLLLSDGDVLSDTILRGDDGDVPAHFALLQARCPRLSQKVGRTHEAKRRRLASGENADISVIEMQGATTRTLRMLLLFIYTDRLVLGDGLGVKDVFQLMTLAKGLFLAQNDSACCAMRRLHALCEKHVHDAVEPSNAGEILSEAKKIGSKRLQNDVFVALANMKLLHDTDFIKRLIAALEHDQELLAMAISAAAGNLQVLPVYSQNSSIPPPNLLRDLESMLNTARQADGKPLKETGCIDCRLIAKAESKQELAAHRFMLIARSEYYKGVLLTSLAEAKSGEIRTSLKPEPSVGSMKALLTYLYTGKTWPEGQVMTAFDWLDFLALLDGPGGKNYLLLAEQECSRLRTLALRCLESELAPGDSWALLRKAIIRQNDAVKSIAIQSVLKSSPEKCRDPVRFKAWSGAFADMDWWTPELEADLLREFVRGYCLYILG</sequence>
<accession>A0A9P1DP96</accession>
<feature type="domain" description="BTB" evidence="1">
    <location>
        <begin position="288"/>
        <end position="356"/>
    </location>
</feature>
<dbReference type="GO" id="GO:0016787">
    <property type="term" value="F:hydrolase activity"/>
    <property type="evidence" value="ECO:0007669"/>
    <property type="project" value="UniProtKB-KW"/>
</dbReference>
<name>A0A9P1DP96_9DINO</name>
<protein>
    <submittedName>
        <fullName evidence="4">Ubiquitin carboxyl-terminal hydrolase 20</fullName>
    </submittedName>
</protein>
<dbReference type="OrthoDB" id="409642at2759"/>
<evidence type="ECO:0000313" key="3">
    <source>
        <dbReference type="EMBL" id="CAL1166397.1"/>
    </source>
</evidence>
<reference evidence="2" key="1">
    <citation type="submission" date="2022-10" db="EMBL/GenBank/DDBJ databases">
        <authorList>
            <person name="Chen Y."/>
            <person name="Dougan E. K."/>
            <person name="Chan C."/>
            <person name="Rhodes N."/>
            <person name="Thang M."/>
        </authorList>
    </citation>
    <scope>NUCLEOTIDE SEQUENCE</scope>
</reference>
<dbReference type="GO" id="GO:0016567">
    <property type="term" value="P:protein ubiquitination"/>
    <property type="evidence" value="ECO:0007669"/>
    <property type="project" value="InterPro"/>
</dbReference>
<keyword evidence="5" id="KW-1185">Reference proteome</keyword>
<dbReference type="InterPro" id="IPR011333">
    <property type="entry name" value="SKP1/BTB/POZ_sf"/>
</dbReference>
<dbReference type="Gene3D" id="3.30.710.10">
    <property type="entry name" value="Potassium Channel Kv1.1, Chain A"/>
    <property type="match status" value="2"/>
</dbReference>
<reference evidence="3" key="2">
    <citation type="submission" date="2024-04" db="EMBL/GenBank/DDBJ databases">
        <authorList>
            <person name="Chen Y."/>
            <person name="Shah S."/>
            <person name="Dougan E. K."/>
            <person name="Thang M."/>
            <person name="Chan C."/>
        </authorList>
    </citation>
    <scope>NUCLEOTIDE SEQUENCE [LARGE SCALE GENOMIC DNA]</scope>
</reference>
<dbReference type="EMBL" id="CAMXCT030005680">
    <property type="protein sequence ID" value="CAL4800334.1"/>
    <property type="molecule type" value="Genomic_DNA"/>
</dbReference>
<dbReference type="PANTHER" id="PTHR26379:SF187">
    <property type="entry name" value="OS07G0655300 PROTEIN"/>
    <property type="match status" value="1"/>
</dbReference>
<evidence type="ECO:0000313" key="2">
    <source>
        <dbReference type="EMBL" id="CAI4013022.1"/>
    </source>
</evidence>
<evidence type="ECO:0000313" key="4">
    <source>
        <dbReference type="EMBL" id="CAL4800334.1"/>
    </source>
</evidence>
<keyword evidence="4" id="KW-0378">Hydrolase</keyword>
<dbReference type="PANTHER" id="PTHR26379">
    <property type="entry name" value="BTB/POZ AND MATH DOMAIN-CONTAINING PROTEIN 1"/>
    <property type="match status" value="1"/>
</dbReference>
<organism evidence="2">
    <name type="scientific">Cladocopium goreaui</name>
    <dbReference type="NCBI Taxonomy" id="2562237"/>
    <lineage>
        <taxon>Eukaryota</taxon>
        <taxon>Sar</taxon>
        <taxon>Alveolata</taxon>
        <taxon>Dinophyceae</taxon>
        <taxon>Suessiales</taxon>
        <taxon>Symbiodiniaceae</taxon>
        <taxon>Cladocopium</taxon>
    </lineage>
</organism>
<feature type="domain" description="BTB" evidence="1">
    <location>
        <begin position="60"/>
        <end position="137"/>
    </location>
</feature>
<comment type="caution">
    <text evidence="2">The sequence shown here is derived from an EMBL/GenBank/DDBJ whole genome shotgun (WGS) entry which is preliminary data.</text>
</comment>
<proteinExistence type="predicted"/>
<dbReference type="SUPFAM" id="SSF54695">
    <property type="entry name" value="POZ domain"/>
    <property type="match status" value="2"/>
</dbReference>
<dbReference type="PROSITE" id="PS50097">
    <property type="entry name" value="BTB"/>
    <property type="match status" value="2"/>
</dbReference>
<dbReference type="Pfam" id="PF00651">
    <property type="entry name" value="BTB"/>
    <property type="match status" value="2"/>
</dbReference>
<dbReference type="AlphaFoldDB" id="A0A9P1DP96"/>
<dbReference type="SMART" id="SM00225">
    <property type="entry name" value="BTB"/>
    <property type="match status" value="2"/>
</dbReference>
<dbReference type="InterPro" id="IPR000210">
    <property type="entry name" value="BTB/POZ_dom"/>
</dbReference>
<evidence type="ECO:0000259" key="1">
    <source>
        <dbReference type="PROSITE" id="PS50097"/>
    </source>
</evidence>
<dbReference type="EMBL" id="CAMXCT010005680">
    <property type="protein sequence ID" value="CAI4013022.1"/>
    <property type="molecule type" value="Genomic_DNA"/>
</dbReference>
<gene>
    <name evidence="2" type="ORF">C1SCF055_LOCUS38030</name>
</gene>
<dbReference type="Proteomes" id="UP001152797">
    <property type="component" value="Unassembled WGS sequence"/>
</dbReference>
<evidence type="ECO:0000313" key="5">
    <source>
        <dbReference type="Proteomes" id="UP001152797"/>
    </source>
</evidence>